<dbReference type="AlphaFoldDB" id="Q84TA7"/>
<dbReference type="Proteomes" id="UP000000763">
    <property type="component" value="Chromosome 3"/>
</dbReference>
<reference evidence="2" key="2">
    <citation type="journal article" date="2008" name="Nucleic Acids Res.">
        <title>The rice annotation project database (RAP-DB): 2008 update.</title>
        <authorList>
            <consortium name="The rice annotation project (RAP)"/>
        </authorList>
    </citation>
    <scope>GENOME REANNOTATION</scope>
    <source>
        <strain evidence="2">cv. Nipponbare</strain>
    </source>
</reference>
<gene>
    <name evidence="1" type="primary">OJ1754_E06.8</name>
</gene>
<accession>Q84TA7</accession>
<organism evidence="1 2">
    <name type="scientific">Oryza sativa subsp. japonica</name>
    <name type="common">Rice</name>
    <dbReference type="NCBI Taxonomy" id="39947"/>
    <lineage>
        <taxon>Eukaryota</taxon>
        <taxon>Viridiplantae</taxon>
        <taxon>Streptophyta</taxon>
        <taxon>Embryophyta</taxon>
        <taxon>Tracheophyta</taxon>
        <taxon>Spermatophyta</taxon>
        <taxon>Magnoliopsida</taxon>
        <taxon>Liliopsida</taxon>
        <taxon>Poales</taxon>
        <taxon>Poaceae</taxon>
        <taxon>BOP clade</taxon>
        <taxon>Oryzoideae</taxon>
        <taxon>Oryzeae</taxon>
        <taxon>Oryzinae</taxon>
        <taxon>Oryza</taxon>
        <taxon>Oryza sativa</taxon>
    </lineage>
</organism>
<protein>
    <submittedName>
        <fullName evidence="1">Uncharacterized protein</fullName>
    </submittedName>
</protein>
<sequence>MGIFIQVRAPQLSVAPDFNANERIHILDRRPWSNCYRAQVTVLGSDKALSALGVPSRSFLRFLGGLVKTASRDSRIGFNARCHRGKGSLGKTLGDLVYLISTLLE</sequence>
<dbReference type="EMBL" id="AC104433">
    <property type="protein sequence ID" value="AAO65870.1"/>
    <property type="molecule type" value="Genomic_DNA"/>
</dbReference>
<proteinExistence type="predicted"/>
<evidence type="ECO:0000313" key="2">
    <source>
        <dbReference type="Proteomes" id="UP000000763"/>
    </source>
</evidence>
<evidence type="ECO:0000313" key="1">
    <source>
        <dbReference type="EMBL" id="AAO65870.1"/>
    </source>
</evidence>
<reference evidence="2" key="1">
    <citation type="journal article" date="2005" name="Nature">
        <title>The map-based sequence of the rice genome.</title>
        <authorList>
            <consortium name="International rice genome sequencing project (IRGSP)"/>
            <person name="Matsumoto T."/>
            <person name="Wu J."/>
            <person name="Kanamori H."/>
            <person name="Katayose Y."/>
            <person name="Fujisawa M."/>
            <person name="Namiki N."/>
            <person name="Mizuno H."/>
            <person name="Yamamoto K."/>
            <person name="Antonio B.A."/>
            <person name="Baba T."/>
            <person name="Sakata K."/>
            <person name="Nagamura Y."/>
            <person name="Aoki H."/>
            <person name="Arikawa K."/>
            <person name="Arita K."/>
            <person name="Bito T."/>
            <person name="Chiden Y."/>
            <person name="Fujitsuka N."/>
            <person name="Fukunaka R."/>
            <person name="Hamada M."/>
            <person name="Harada C."/>
            <person name="Hayashi A."/>
            <person name="Hijishita S."/>
            <person name="Honda M."/>
            <person name="Hosokawa S."/>
            <person name="Ichikawa Y."/>
            <person name="Idonuma A."/>
            <person name="Iijima M."/>
            <person name="Ikeda M."/>
            <person name="Ikeno M."/>
            <person name="Ito K."/>
            <person name="Ito S."/>
            <person name="Ito T."/>
            <person name="Ito Y."/>
            <person name="Ito Y."/>
            <person name="Iwabuchi A."/>
            <person name="Kamiya K."/>
            <person name="Karasawa W."/>
            <person name="Kurita K."/>
            <person name="Katagiri S."/>
            <person name="Kikuta A."/>
            <person name="Kobayashi H."/>
            <person name="Kobayashi N."/>
            <person name="Machita K."/>
            <person name="Maehara T."/>
            <person name="Masukawa M."/>
            <person name="Mizubayashi T."/>
            <person name="Mukai Y."/>
            <person name="Nagasaki H."/>
            <person name="Nagata Y."/>
            <person name="Naito S."/>
            <person name="Nakashima M."/>
            <person name="Nakama Y."/>
            <person name="Nakamichi Y."/>
            <person name="Nakamura M."/>
            <person name="Meguro A."/>
            <person name="Negishi M."/>
            <person name="Ohta I."/>
            <person name="Ohta T."/>
            <person name="Okamoto M."/>
            <person name="Ono N."/>
            <person name="Saji S."/>
            <person name="Sakaguchi M."/>
            <person name="Sakai K."/>
            <person name="Shibata M."/>
            <person name="Shimokawa T."/>
            <person name="Song J."/>
            <person name="Takazaki Y."/>
            <person name="Terasawa K."/>
            <person name="Tsugane M."/>
            <person name="Tsuji K."/>
            <person name="Ueda S."/>
            <person name="Waki K."/>
            <person name="Yamagata H."/>
            <person name="Yamamoto M."/>
            <person name="Yamamoto S."/>
            <person name="Yamane H."/>
            <person name="Yoshiki S."/>
            <person name="Yoshihara R."/>
            <person name="Yukawa K."/>
            <person name="Zhong H."/>
            <person name="Yano M."/>
            <person name="Yuan Q."/>
            <person name="Ouyang S."/>
            <person name="Liu J."/>
            <person name="Jones K.M."/>
            <person name="Gansberger K."/>
            <person name="Moffat K."/>
            <person name="Hill J."/>
            <person name="Bera J."/>
            <person name="Fadrosh D."/>
            <person name="Jin S."/>
            <person name="Johri S."/>
            <person name="Kim M."/>
            <person name="Overton L."/>
            <person name="Reardon M."/>
            <person name="Tsitrin T."/>
            <person name="Vuong H."/>
            <person name="Weaver B."/>
            <person name="Ciecko A."/>
            <person name="Tallon L."/>
            <person name="Jackson J."/>
            <person name="Pai G."/>
            <person name="Aken S.V."/>
            <person name="Utterback T."/>
            <person name="Reidmuller S."/>
            <person name="Feldblyum T."/>
            <person name="Hsiao J."/>
            <person name="Zismann V."/>
            <person name="Iobst S."/>
            <person name="de Vazeille A.R."/>
            <person name="Buell C.R."/>
            <person name="Ying K."/>
            <person name="Li Y."/>
            <person name="Lu T."/>
            <person name="Huang Y."/>
            <person name="Zhao Q."/>
            <person name="Feng Q."/>
            <person name="Zhang L."/>
            <person name="Zhu J."/>
            <person name="Weng Q."/>
            <person name="Mu J."/>
            <person name="Lu Y."/>
            <person name="Fan D."/>
            <person name="Liu Y."/>
            <person name="Guan J."/>
            <person name="Zhang Y."/>
            <person name="Yu S."/>
            <person name="Liu X."/>
            <person name="Zhang Y."/>
            <person name="Hong G."/>
            <person name="Han B."/>
            <person name="Choisne N."/>
            <person name="Demange N."/>
            <person name="Orjeda G."/>
            <person name="Samain S."/>
            <person name="Cattolico L."/>
            <person name="Pelletier E."/>
            <person name="Couloux A."/>
            <person name="Segurens B."/>
            <person name="Wincker P."/>
            <person name="D'Hont A."/>
            <person name="Scarpelli C."/>
            <person name="Weissenbach J."/>
            <person name="Salanoubat M."/>
            <person name="Quetier F."/>
            <person name="Yu Y."/>
            <person name="Kim H.R."/>
            <person name="Rambo T."/>
            <person name="Currie J."/>
            <person name="Collura K."/>
            <person name="Luo M."/>
            <person name="Yang T."/>
            <person name="Ammiraju J.S.S."/>
            <person name="Engler F."/>
            <person name="Soderlund C."/>
            <person name="Wing R.A."/>
            <person name="Palmer L.E."/>
            <person name="de la Bastide M."/>
            <person name="Spiegel L."/>
            <person name="Nascimento L."/>
            <person name="Zutavern T."/>
            <person name="O'Shaughnessy A."/>
            <person name="Dike S."/>
            <person name="Dedhia N."/>
            <person name="Preston R."/>
            <person name="Balija V."/>
            <person name="McCombie W.R."/>
            <person name="Chow T."/>
            <person name="Chen H."/>
            <person name="Chung M."/>
            <person name="Chen C."/>
            <person name="Shaw J."/>
            <person name="Wu H."/>
            <person name="Hsiao K."/>
            <person name="Chao Y."/>
            <person name="Chu M."/>
            <person name="Cheng C."/>
            <person name="Hour A."/>
            <person name="Lee P."/>
            <person name="Lin S."/>
            <person name="Lin Y."/>
            <person name="Liou J."/>
            <person name="Liu S."/>
            <person name="Hsing Y."/>
            <person name="Raghuvanshi S."/>
            <person name="Mohanty A."/>
            <person name="Bharti A.K."/>
            <person name="Gaur A."/>
            <person name="Gupta V."/>
            <person name="Kumar D."/>
            <person name="Ravi V."/>
            <person name="Vij S."/>
            <person name="Kapur A."/>
            <person name="Khurana P."/>
            <person name="Khurana P."/>
            <person name="Khurana J.P."/>
            <person name="Tyagi A.K."/>
            <person name="Gaikwad K."/>
            <person name="Singh A."/>
            <person name="Dalal V."/>
            <person name="Srivastava S."/>
            <person name="Dixit A."/>
            <person name="Pal A.K."/>
            <person name="Ghazi I.A."/>
            <person name="Yadav M."/>
            <person name="Pandit A."/>
            <person name="Bhargava A."/>
            <person name="Sureshbabu K."/>
            <person name="Batra K."/>
            <person name="Sharma T.R."/>
            <person name="Mohapatra T."/>
            <person name="Singh N.K."/>
            <person name="Messing J."/>
            <person name="Nelson A.B."/>
            <person name="Fuks G."/>
            <person name="Kavchok S."/>
            <person name="Keizer G."/>
            <person name="Linton E."/>
            <person name="Llaca V."/>
            <person name="Song R."/>
            <person name="Tanyolac B."/>
            <person name="Young S."/>
            <person name="Ho-Il K."/>
            <person name="Hahn J.H."/>
            <person name="Sangsakoo G."/>
            <person name="Vanavichit A."/>
            <person name="de Mattos Luiz.A.T."/>
            <person name="Zimmer P.D."/>
            <person name="Malone G."/>
            <person name="Dellagostin O."/>
            <person name="de Oliveira A.C."/>
            <person name="Bevan M."/>
            <person name="Bancroft I."/>
            <person name="Minx P."/>
            <person name="Cordum H."/>
            <person name="Wilson R."/>
            <person name="Cheng Z."/>
            <person name="Jin W."/>
            <person name="Jiang J."/>
            <person name="Leong S.A."/>
            <person name="Iwama H."/>
            <person name="Gojobori T."/>
            <person name="Itoh T."/>
            <person name="Niimura Y."/>
            <person name="Fujii Y."/>
            <person name="Habara T."/>
            <person name="Sakai H."/>
            <person name="Sato Y."/>
            <person name="Wilson G."/>
            <person name="Kumar K."/>
            <person name="McCouch S."/>
            <person name="Juretic N."/>
            <person name="Hoen D."/>
            <person name="Wright S."/>
            <person name="Bruskiewich R."/>
            <person name="Bureau T."/>
            <person name="Miyao A."/>
            <person name="Hirochika H."/>
            <person name="Nishikawa T."/>
            <person name="Kadowaki K."/>
            <person name="Sugiura M."/>
            <person name="Burr B."/>
            <person name="Sasaki T."/>
        </authorList>
    </citation>
    <scope>NUCLEOTIDE SEQUENCE [LARGE SCALE GENOMIC DNA]</scope>
    <source>
        <strain evidence="2">cv. Nipponbare</strain>
    </source>
</reference>
<name>Q84TA7_ORYSJ</name>